<keyword evidence="1" id="KW-0812">Transmembrane</keyword>
<keyword evidence="1" id="KW-0472">Membrane</keyword>
<gene>
    <name evidence="4" type="ORF">GBG18_06900</name>
    <name evidence="3" type="ORF">GBG19_04340</name>
</gene>
<feature type="transmembrane region" description="Helical" evidence="1">
    <location>
        <begin position="50"/>
        <end position="72"/>
    </location>
</feature>
<dbReference type="EMBL" id="WFKK01000008">
    <property type="protein sequence ID" value="KAB7889965.1"/>
    <property type="molecule type" value="Genomic_DNA"/>
</dbReference>
<dbReference type="EMBL" id="WFKJ01000017">
    <property type="protein sequence ID" value="KAB7891479.1"/>
    <property type="molecule type" value="Genomic_DNA"/>
</dbReference>
<evidence type="ECO:0000313" key="5">
    <source>
        <dbReference type="Proteomes" id="UP000461010"/>
    </source>
</evidence>
<organism evidence="3 6">
    <name type="scientific">Poseidonibacter ostreae</name>
    <dbReference type="NCBI Taxonomy" id="2654171"/>
    <lineage>
        <taxon>Bacteria</taxon>
        <taxon>Pseudomonadati</taxon>
        <taxon>Campylobacterota</taxon>
        <taxon>Epsilonproteobacteria</taxon>
        <taxon>Campylobacterales</taxon>
        <taxon>Arcobacteraceae</taxon>
        <taxon>Poseidonibacter</taxon>
    </lineage>
</organism>
<dbReference type="Proteomes" id="UP000461010">
    <property type="component" value="Unassembled WGS sequence"/>
</dbReference>
<proteinExistence type="predicted"/>
<dbReference type="RefSeq" id="WP_152189647.1">
    <property type="nucleotide sequence ID" value="NZ_WFKI01000035.1"/>
</dbReference>
<sequence>MSLKKITSLSMLLSMLAMTYTGIILFLSPHGRIANWANWELLGLSKDQYAQLHSTFMVIFIIGGILHVYYNFKPMISYLKNKSKEFVFFTKDMLVASILFILFIVGTLFEITPFSNFLNFGDDFKSSWEKDYGTAPYSHAELSSLKSFAKKLSYDLEKVKEILNSNNIKFKEEQSLSSIGKVNALSPNFIYKLLQKNLQKEGDKSIPLTGLGKKTIKDIASTLNMTSEEFIVKLKTIGLDAKADDKFKEISEENDLSPIDVLKKLGFK</sequence>
<dbReference type="Pfam" id="PF14358">
    <property type="entry name" value="DUF4405"/>
    <property type="match status" value="1"/>
</dbReference>
<accession>A0A6L4WVT5</accession>
<protein>
    <submittedName>
        <fullName evidence="3">DUF4405 domain-containing protein</fullName>
    </submittedName>
</protein>
<evidence type="ECO:0000259" key="2">
    <source>
        <dbReference type="Pfam" id="PF14358"/>
    </source>
</evidence>
<comment type="caution">
    <text evidence="3">The sequence shown here is derived from an EMBL/GenBank/DDBJ whole genome shotgun (WGS) entry which is preliminary data.</text>
</comment>
<feature type="domain" description="Flavinylation-associated cytochrome" evidence="2">
    <location>
        <begin position="6"/>
        <end position="72"/>
    </location>
</feature>
<dbReference type="InterPro" id="IPR025517">
    <property type="entry name" value="DUF4405"/>
</dbReference>
<dbReference type="Proteomes" id="UP000472839">
    <property type="component" value="Unassembled WGS sequence"/>
</dbReference>
<reference evidence="5 6" key="1">
    <citation type="submission" date="2019-10" db="EMBL/GenBank/DDBJ databases">
        <title>Poseidonibacter ostreae sp. nov., isolated from the gut of the Ostrea denselamellosa.</title>
        <authorList>
            <person name="Choi A."/>
        </authorList>
    </citation>
    <scope>NUCLEOTIDE SEQUENCE [LARGE SCALE GENOMIC DNA]</scope>
    <source>
        <strain evidence="3 6">SJOD-M-33</strain>
        <strain evidence="4 5">SJOD-M-5</strain>
    </source>
</reference>
<keyword evidence="5" id="KW-1185">Reference proteome</keyword>
<keyword evidence="1" id="KW-1133">Transmembrane helix</keyword>
<evidence type="ECO:0000313" key="3">
    <source>
        <dbReference type="EMBL" id="KAB7889965.1"/>
    </source>
</evidence>
<evidence type="ECO:0000256" key="1">
    <source>
        <dbReference type="SAM" id="Phobius"/>
    </source>
</evidence>
<feature type="transmembrane region" description="Helical" evidence="1">
    <location>
        <begin position="93"/>
        <end position="111"/>
    </location>
</feature>
<feature type="transmembrane region" description="Helical" evidence="1">
    <location>
        <begin position="12"/>
        <end position="30"/>
    </location>
</feature>
<evidence type="ECO:0000313" key="6">
    <source>
        <dbReference type="Proteomes" id="UP000472839"/>
    </source>
</evidence>
<dbReference type="AlphaFoldDB" id="A0A6L4WVT5"/>
<evidence type="ECO:0000313" key="4">
    <source>
        <dbReference type="EMBL" id="KAB7891479.1"/>
    </source>
</evidence>
<name>A0A6L4WVT5_9BACT</name>